<dbReference type="InterPro" id="IPR041577">
    <property type="entry name" value="RT_RNaseH_2"/>
</dbReference>
<keyword evidence="2" id="KW-0808">Transferase</keyword>
<evidence type="ECO:0000256" key="4">
    <source>
        <dbReference type="ARBA" id="ARBA00022722"/>
    </source>
</evidence>
<evidence type="ECO:0000256" key="3">
    <source>
        <dbReference type="ARBA" id="ARBA00022695"/>
    </source>
</evidence>
<dbReference type="Gene3D" id="2.40.70.10">
    <property type="entry name" value="Acid Proteases"/>
    <property type="match status" value="1"/>
</dbReference>
<dbReference type="SUPFAM" id="SSF56672">
    <property type="entry name" value="DNA/RNA polymerases"/>
    <property type="match status" value="1"/>
</dbReference>
<evidence type="ECO:0000256" key="1">
    <source>
        <dbReference type="ARBA" id="ARBA00012493"/>
    </source>
</evidence>
<dbReference type="Gene3D" id="3.30.420.10">
    <property type="entry name" value="Ribonuclease H-like superfamily/Ribonuclease H"/>
    <property type="match status" value="1"/>
</dbReference>
<dbReference type="Pfam" id="PF17921">
    <property type="entry name" value="Integrase_H2C2"/>
    <property type="match status" value="1"/>
</dbReference>
<reference evidence="10" key="2">
    <citation type="submission" date="2025-05" db="UniProtKB">
        <authorList>
            <consortium name="EnsemblMetazoa"/>
        </authorList>
    </citation>
    <scope>IDENTIFICATION</scope>
    <source>
        <strain evidence="10">Foshan</strain>
    </source>
</reference>
<dbReference type="InterPro" id="IPR055510">
    <property type="entry name" value="DUF7083"/>
</dbReference>
<dbReference type="InterPro" id="IPR000477">
    <property type="entry name" value="RT_dom"/>
</dbReference>
<dbReference type="PROSITE" id="PS50994">
    <property type="entry name" value="INTEGRASE"/>
    <property type="match status" value="1"/>
</dbReference>
<dbReference type="Gene3D" id="3.10.10.10">
    <property type="entry name" value="HIV Type 1 Reverse Transcriptase, subunit A, domain 1"/>
    <property type="match status" value="1"/>
</dbReference>
<keyword evidence="11" id="KW-1185">Reference proteome</keyword>
<dbReference type="InterPro" id="IPR012337">
    <property type="entry name" value="RNaseH-like_sf"/>
</dbReference>
<dbReference type="CDD" id="cd01647">
    <property type="entry name" value="RT_LTR"/>
    <property type="match status" value="1"/>
</dbReference>
<dbReference type="PANTHER" id="PTHR37984">
    <property type="entry name" value="PROTEIN CBG26694"/>
    <property type="match status" value="1"/>
</dbReference>
<evidence type="ECO:0000313" key="10">
    <source>
        <dbReference type="EnsemblMetazoa" id="AALFPA23_013905.P20179"/>
    </source>
</evidence>
<dbReference type="PANTHER" id="PTHR37984:SF5">
    <property type="entry name" value="PROTEIN NYNRIN-LIKE"/>
    <property type="match status" value="1"/>
</dbReference>
<dbReference type="InterPro" id="IPR043128">
    <property type="entry name" value="Rev_trsase/Diguanyl_cyclase"/>
</dbReference>
<reference evidence="11" key="1">
    <citation type="journal article" date="2015" name="Proc. Natl. Acad. Sci. U.S.A.">
        <title>Genome sequence of the Asian Tiger mosquito, Aedes albopictus, reveals insights into its biology, genetics, and evolution.</title>
        <authorList>
            <person name="Chen X.G."/>
            <person name="Jiang X."/>
            <person name="Gu J."/>
            <person name="Xu M."/>
            <person name="Wu Y."/>
            <person name="Deng Y."/>
            <person name="Zhang C."/>
            <person name="Bonizzoni M."/>
            <person name="Dermauw W."/>
            <person name="Vontas J."/>
            <person name="Armbruster P."/>
            <person name="Huang X."/>
            <person name="Yang Y."/>
            <person name="Zhang H."/>
            <person name="He W."/>
            <person name="Peng H."/>
            <person name="Liu Y."/>
            <person name="Wu K."/>
            <person name="Chen J."/>
            <person name="Lirakis M."/>
            <person name="Topalis P."/>
            <person name="Van Leeuwen T."/>
            <person name="Hall A.B."/>
            <person name="Jiang X."/>
            <person name="Thorpe C."/>
            <person name="Mueller R.L."/>
            <person name="Sun C."/>
            <person name="Waterhouse R.M."/>
            <person name="Yan G."/>
            <person name="Tu Z.J."/>
            <person name="Fang X."/>
            <person name="James A.A."/>
        </authorList>
    </citation>
    <scope>NUCLEOTIDE SEQUENCE [LARGE SCALE GENOMIC DNA]</scope>
    <source>
        <strain evidence="11">Foshan</strain>
    </source>
</reference>
<feature type="region of interest" description="Disordered" evidence="7">
    <location>
        <begin position="1374"/>
        <end position="1452"/>
    </location>
</feature>
<evidence type="ECO:0000259" key="9">
    <source>
        <dbReference type="PROSITE" id="PS50994"/>
    </source>
</evidence>
<dbReference type="Pfam" id="PF00665">
    <property type="entry name" value="rve"/>
    <property type="match status" value="1"/>
</dbReference>
<organism evidence="10 11">
    <name type="scientific">Aedes albopictus</name>
    <name type="common">Asian tiger mosquito</name>
    <name type="synonym">Stegomyia albopicta</name>
    <dbReference type="NCBI Taxonomy" id="7160"/>
    <lineage>
        <taxon>Eukaryota</taxon>
        <taxon>Metazoa</taxon>
        <taxon>Ecdysozoa</taxon>
        <taxon>Arthropoda</taxon>
        <taxon>Hexapoda</taxon>
        <taxon>Insecta</taxon>
        <taxon>Pterygota</taxon>
        <taxon>Neoptera</taxon>
        <taxon>Endopterygota</taxon>
        <taxon>Diptera</taxon>
        <taxon>Nematocera</taxon>
        <taxon>Culicoidea</taxon>
        <taxon>Culicidae</taxon>
        <taxon>Culicinae</taxon>
        <taxon>Aedini</taxon>
        <taxon>Aedes</taxon>
        <taxon>Stegomyia</taxon>
    </lineage>
</organism>
<dbReference type="Pfam" id="PF00078">
    <property type="entry name" value="RVT_1"/>
    <property type="match status" value="1"/>
</dbReference>
<feature type="domain" description="Reverse transcriptase" evidence="8">
    <location>
        <begin position="542"/>
        <end position="720"/>
    </location>
</feature>
<accession>A0ABM1Z0S0</accession>
<keyword evidence="6" id="KW-0511">Multifunctional enzyme</keyword>
<dbReference type="InterPro" id="IPR043502">
    <property type="entry name" value="DNA/RNA_pol_sf"/>
</dbReference>
<feature type="compositionally biased region" description="Low complexity" evidence="7">
    <location>
        <begin position="1407"/>
        <end position="1425"/>
    </location>
</feature>
<feature type="compositionally biased region" description="Low complexity" evidence="7">
    <location>
        <begin position="1374"/>
        <end position="1389"/>
    </location>
</feature>
<dbReference type="RefSeq" id="XP_062707076.1">
    <property type="nucleotide sequence ID" value="XM_062851092.1"/>
</dbReference>
<dbReference type="GeneID" id="134287906"/>
<keyword evidence="4" id="KW-0540">Nuclease</keyword>
<evidence type="ECO:0000256" key="7">
    <source>
        <dbReference type="SAM" id="MobiDB-lite"/>
    </source>
</evidence>
<dbReference type="Gene3D" id="1.10.340.70">
    <property type="match status" value="1"/>
</dbReference>
<evidence type="ECO:0000259" key="8">
    <source>
        <dbReference type="PROSITE" id="PS50878"/>
    </source>
</evidence>
<dbReference type="InterPro" id="IPR021109">
    <property type="entry name" value="Peptidase_aspartic_dom_sf"/>
</dbReference>
<dbReference type="EC" id="2.7.7.49" evidence="1"/>
<proteinExistence type="predicted"/>
<dbReference type="InterPro" id="IPR050951">
    <property type="entry name" value="Retrovirus_Pol_polyprotein"/>
</dbReference>
<feature type="region of interest" description="Disordered" evidence="7">
    <location>
        <begin position="270"/>
        <end position="299"/>
    </location>
</feature>
<dbReference type="SUPFAM" id="SSF50630">
    <property type="entry name" value="Acid proteases"/>
    <property type="match status" value="1"/>
</dbReference>
<keyword evidence="3" id="KW-0548">Nucleotidyltransferase</keyword>
<evidence type="ECO:0000256" key="5">
    <source>
        <dbReference type="ARBA" id="ARBA00022759"/>
    </source>
</evidence>
<evidence type="ECO:0000313" key="11">
    <source>
        <dbReference type="Proteomes" id="UP000069940"/>
    </source>
</evidence>
<dbReference type="InterPro" id="IPR001584">
    <property type="entry name" value="Integrase_cat-core"/>
</dbReference>
<dbReference type="Pfam" id="PF23309">
    <property type="entry name" value="DUF7083"/>
    <property type="match status" value="1"/>
</dbReference>
<keyword evidence="5" id="KW-0378">Hydrolase</keyword>
<feature type="domain" description="Integrase catalytic" evidence="9">
    <location>
        <begin position="1102"/>
        <end position="1256"/>
    </location>
</feature>
<evidence type="ECO:0000256" key="6">
    <source>
        <dbReference type="ARBA" id="ARBA00023268"/>
    </source>
</evidence>
<sequence>MSNGDAQQAAPFTTDALILQVLQQLQQTQLVTNELLRNQQQSHEQQRVFIQQQENTLRNIQVQVPANPESILDSLASNVKEFRYDTENSITFSSWFSRYEELFANDAARLDDQAKVRLLMRKLGIAEHERYCSFILPKTTKDFTFAETVAKLKGLFGASESLISKRYRCLQTAKSSAEDFVTYTCRINKTCVEFELGNLSEEQFKVLIFVCGLTSEADAEIRTRLLARIEEKNDVTLEQLSSECQRLLNLRHDTAMIEASSNTVNAIKQRFRKQPRPWKQPSSPSPPSSSGENKKKVPPSPCWKCGSMHYVRDCRYKDYQCSMCKQCGHKEGYCDSDKKTPKKRVKRRLRNVTVETKTVQVSVNNVRGRRKFVPVFLNGVAVRLQFDSASDITVVSSETWKQLGQPPTRPPSVNAKTASGDPLNLLSEFDCSITVNDVTQVATIYVVSQNLHILGLDLVEKFNLDTVPMNVFCRQVNDSSTPMVERLKTVYPQVFSASLGRCTKTTVKLDLKPDQRPVFRPKRPVAYAMYQAVDEELDRLERLKILTPTDYSDWAAPIVVVRKASGAIRICGDYSTGLNDALQPHQYPLPLPQDIFVKLANCKVFSIIDMSESYLQVPVDDSTSTLLTINTHRGLYKVNRLAPGVKAAPGAFQQLVDTMLAGLEHTCGYIDDVIVGGKDEEEHWRNLNALFQRLQEFGFTVRLEKCSFGREQIKYLAHMLDQHGIRPDPAKVEAIKQMPAPKDVSEVRSFLGAVNFYGKFVPQMRALRSPLDDLLKTGAKFDWTPQCQRAFDEFKTILSSDLLLTHYNPDLDIIVSADASSVGLGATISHRFPDGSIKVVQHASRALAPAERNYSQTDREGLAIIYAVTKFHRMIFGRKFLLQTDHQPLLRIFGSKKGIPVYTANRLQRWALTLLSYDFSMKYVATEKFGDADILSRLINRHAKPDEDFVIASVTLESDMRSVVFDTFNVFPLSFNTVQQSTKLDPVLKKVYRYIHDGWPKSLASNADRELLRFHNCRESLSTVQGCILFGERLVIPAPLRKRCLEVLHRGHPGIQRMKALSRSYVYWPSLDSEVADYVKACSPCALTAKSPAAAPPVPWPKPVRPWQRVHIDYAGPVDGDYFLLAVDSHSKWPEIIRTRRITASATISILRSIFARLGMPETLVSDNGTQFTSSEFATFCSTNGIDHVTTAPFHPQSNGQAERFVDTFKRAIKKLEEGRGSTDEALETFLLAYRSTPNRSAPDGLSPSEIMFGRRIRTCLELLRPPAERPPPVPPPVDPKKPSMRSFNVNDLVYVKIYAKNAWSWIPGKIVEQVGQVMFNVLTEKRRLVRSHLNQLRGRISSGFDQDHGINKPSGQKQLPLNVLLDAWNASPRSSSEATASTSHSSDTIRIPSLSPPCPAVESDMSSSSSSTTSSSFESAAASTPTVQPRILRRSSRPRRPPARFNQYQRF</sequence>
<dbReference type="InterPro" id="IPR041588">
    <property type="entry name" value="Integrase_H2C2"/>
</dbReference>
<protein>
    <recommendedName>
        <fullName evidence="1">RNA-directed DNA polymerase</fullName>
        <ecNumber evidence="1">2.7.7.49</ecNumber>
    </recommendedName>
</protein>
<dbReference type="Gene3D" id="3.30.70.270">
    <property type="match status" value="2"/>
</dbReference>
<dbReference type="Proteomes" id="UP000069940">
    <property type="component" value="Unassembled WGS sequence"/>
</dbReference>
<dbReference type="EnsemblMetazoa" id="AALFPA23_013905.R20179">
    <property type="protein sequence ID" value="AALFPA23_013905.P20179"/>
    <property type="gene ID" value="AALFPA23_013905"/>
</dbReference>
<dbReference type="PROSITE" id="PS50878">
    <property type="entry name" value="RT_POL"/>
    <property type="match status" value="1"/>
</dbReference>
<evidence type="ECO:0000256" key="2">
    <source>
        <dbReference type="ARBA" id="ARBA00022679"/>
    </source>
</evidence>
<keyword evidence="5" id="KW-0255">Endonuclease</keyword>
<name>A0ABM1Z0S0_AEDAL</name>
<dbReference type="InterPro" id="IPR036397">
    <property type="entry name" value="RNaseH_sf"/>
</dbReference>
<dbReference type="SUPFAM" id="SSF53098">
    <property type="entry name" value="Ribonuclease H-like"/>
    <property type="match status" value="1"/>
</dbReference>
<dbReference type="CDD" id="cd09274">
    <property type="entry name" value="RNase_HI_RT_Ty3"/>
    <property type="match status" value="1"/>
</dbReference>
<feature type="compositionally biased region" description="Basic residues" evidence="7">
    <location>
        <begin position="1432"/>
        <end position="1443"/>
    </location>
</feature>
<dbReference type="Pfam" id="PF17919">
    <property type="entry name" value="RT_RNaseH_2"/>
    <property type="match status" value="1"/>
</dbReference>